<accession>A0ABW7KNT1</accession>
<dbReference type="Pfam" id="PF00561">
    <property type="entry name" value="Abhydrolase_1"/>
    <property type="match status" value="1"/>
</dbReference>
<protein>
    <submittedName>
        <fullName evidence="3">Alpha/beta fold hydrolase</fullName>
    </submittedName>
</protein>
<dbReference type="InterPro" id="IPR050266">
    <property type="entry name" value="AB_hydrolase_sf"/>
</dbReference>
<gene>
    <name evidence="3" type="ORF">ACHIPV_19835</name>
    <name evidence="2" type="ORF">ACHIRB_02960</name>
</gene>
<dbReference type="GO" id="GO:0016787">
    <property type="term" value="F:hydrolase activity"/>
    <property type="evidence" value="ECO:0007669"/>
    <property type="project" value="UniProtKB-KW"/>
</dbReference>
<evidence type="ECO:0000313" key="2">
    <source>
        <dbReference type="EMBL" id="MFH5227555.1"/>
    </source>
</evidence>
<evidence type="ECO:0000313" key="3">
    <source>
        <dbReference type="EMBL" id="MFH5244108.1"/>
    </source>
</evidence>
<proteinExistence type="predicted"/>
<keyword evidence="3" id="KW-0378">Hydrolase</keyword>
<dbReference type="InterPro" id="IPR000073">
    <property type="entry name" value="AB_hydrolase_1"/>
</dbReference>
<reference evidence="4 5" key="1">
    <citation type="submission" date="2024-10" db="EMBL/GenBank/DDBJ databases">
        <authorList>
            <person name="Riesco R."/>
        </authorList>
    </citation>
    <scope>NUCLEOTIDE SEQUENCE [LARGE SCALE GENOMIC DNA]</scope>
    <source>
        <strain evidence="3 4">NCIMB 15448</strain>
        <strain evidence="2 5">NCIMB 15450</strain>
    </source>
</reference>
<comment type="caution">
    <text evidence="3">The sequence shown here is derived from an EMBL/GenBank/DDBJ whole genome shotgun (WGS) entry which is preliminary data.</text>
</comment>
<keyword evidence="5" id="KW-1185">Reference proteome</keyword>
<dbReference type="InterPro" id="IPR029058">
    <property type="entry name" value="AB_hydrolase_fold"/>
</dbReference>
<evidence type="ECO:0000259" key="1">
    <source>
        <dbReference type="Pfam" id="PF00561"/>
    </source>
</evidence>
<dbReference type="PANTHER" id="PTHR43798">
    <property type="entry name" value="MONOACYLGLYCEROL LIPASE"/>
    <property type="match status" value="1"/>
</dbReference>
<name>A0ABW7KNT1_9NOCA</name>
<dbReference type="EMBL" id="JBIMSP010000036">
    <property type="protein sequence ID" value="MFH5244108.1"/>
    <property type="molecule type" value="Genomic_DNA"/>
</dbReference>
<dbReference type="Proteomes" id="UP001609176">
    <property type="component" value="Unassembled WGS sequence"/>
</dbReference>
<dbReference type="EMBL" id="JBIMSN010000012">
    <property type="protein sequence ID" value="MFH5227555.1"/>
    <property type="molecule type" value="Genomic_DNA"/>
</dbReference>
<dbReference type="Gene3D" id="3.40.50.1820">
    <property type="entry name" value="alpha/beta hydrolase"/>
    <property type="match status" value="1"/>
</dbReference>
<organism evidence="3 4">
    <name type="scientific">Antrihabitans spumae</name>
    <dbReference type="NCBI Taxonomy" id="3373370"/>
    <lineage>
        <taxon>Bacteria</taxon>
        <taxon>Bacillati</taxon>
        <taxon>Actinomycetota</taxon>
        <taxon>Actinomycetes</taxon>
        <taxon>Mycobacteriales</taxon>
        <taxon>Nocardiaceae</taxon>
        <taxon>Antrihabitans</taxon>
    </lineage>
</organism>
<dbReference type="PRINTS" id="PR00111">
    <property type="entry name" value="ABHYDROLASE"/>
</dbReference>
<sequence length="269" mass="28749">MREINYRGGDGTLLFAAADGAGPVVVLLHGGGPDHHSLLPMANRLADRFTVVVPDVRGYGRSVCRDPGLHTWSRYAEDVAALLDHLDVPDAVVGGTGLGGTIALRVGLAFPARVRSIVVISAEDIEDDEAKLAETALMDRFADRVRAEGIEAAWELFLPHLQPLIGNLVRSALPRADPGSVAAAAAIGRDRSFRTLDELSAIDAPVLIVPGADERHPVEVTERMSATIPNATLARNVSFDALRTAEDLADAVAPEIRRFLDNCGELSWN</sequence>
<feature type="domain" description="AB hydrolase-1" evidence="1">
    <location>
        <begin position="23"/>
        <end position="151"/>
    </location>
</feature>
<dbReference type="Proteomes" id="UP001609219">
    <property type="component" value="Unassembled WGS sequence"/>
</dbReference>
<dbReference type="RefSeq" id="WP_395125486.1">
    <property type="nucleotide sequence ID" value="NZ_JBIMSN010000012.1"/>
</dbReference>
<evidence type="ECO:0000313" key="5">
    <source>
        <dbReference type="Proteomes" id="UP001609219"/>
    </source>
</evidence>
<dbReference type="SUPFAM" id="SSF53474">
    <property type="entry name" value="alpha/beta-Hydrolases"/>
    <property type="match status" value="1"/>
</dbReference>
<dbReference type="PANTHER" id="PTHR43798:SF33">
    <property type="entry name" value="HYDROLASE, PUTATIVE (AFU_ORTHOLOGUE AFUA_2G14860)-RELATED"/>
    <property type="match status" value="1"/>
</dbReference>
<evidence type="ECO:0000313" key="4">
    <source>
        <dbReference type="Proteomes" id="UP001609176"/>
    </source>
</evidence>